<dbReference type="OrthoDB" id="9785474at2"/>
<dbReference type="GO" id="GO:0005886">
    <property type="term" value="C:plasma membrane"/>
    <property type="evidence" value="ECO:0007669"/>
    <property type="project" value="TreeGrafter"/>
</dbReference>
<dbReference type="Pfam" id="PF01814">
    <property type="entry name" value="Hemerythrin"/>
    <property type="match status" value="1"/>
</dbReference>
<dbReference type="InterPro" id="IPR012312">
    <property type="entry name" value="Hemerythrin-like"/>
</dbReference>
<dbReference type="PANTHER" id="PTHR39966:SF1">
    <property type="entry name" value="HEMERYTHRIN-LIKE DOMAIN-CONTAINING PROTEIN"/>
    <property type="match status" value="1"/>
</dbReference>
<protein>
    <recommendedName>
        <fullName evidence="1">Hemerythrin-like domain-containing protein</fullName>
    </recommendedName>
</protein>
<feature type="domain" description="Hemerythrin-like" evidence="1">
    <location>
        <begin position="4"/>
        <end position="139"/>
    </location>
</feature>
<dbReference type="EMBL" id="LGKO01000006">
    <property type="protein sequence ID" value="KPL82139.1"/>
    <property type="molecule type" value="Genomic_DNA"/>
</dbReference>
<evidence type="ECO:0000259" key="1">
    <source>
        <dbReference type="Pfam" id="PF01814"/>
    </source>
</evidence>
<sequence>MEATHILKEEHEVIERVIAALESAVQKLQAGQDLPPTFFLETAQFVRGFADGCHHKKEEDVLFPAMVAYGMAVEGGPIGVMLAEHEQGRRAIRAMVAAAERWAKGDPAARAEVVRHALKYTALLRQHIEKENHILFPLAEDILPMETQARLVERFERLEHEETGEGIHEKYLALAERLCTGVGLSGHIHS</sequence>
<dbReference type="AlphaFoldDB" id="A0A0P6XFJ1"/>
<evidence type="ECO:0000313" key="3">
    <source>
        <dbReference type="Proteomes" id="UP000050544"/>
    </source>
</evidence>
<reference evidence="2 3" key="1">
    <citation type="submission" date="2015-07" db="EMBL/GenBank/DDBJ databases">
        <title>Whole genome sequence of Thermanaerothrix daxensis DSM 23592.</title>
        <authorList>
            <person name="Hemp J."/>
            <person name="Ward L.M."/>
            <person name="Pace L.A."/>
            <person name="Fischer W.W."/>
        </authorList>
    </citation>
    <scope>NUCLEOTIDE SEQUENCE [LARGE SCALE GENOMIC DNA]</scope>
    <source>
        <strain evidence="2 3">GNS-1</strain>
    </source>
</reference>
<dbReference type="Gene3D" id="1.20.120.520">
    <property type="entry name" value="nmb1532 protein domain like"/>
    <property type="match status" value="1"/>
</dbReference>
<dbReference type="STRING" id="869279.SE15_13715"/>
<keyword evidence="3" id="KW-1185">Reference proteome</keyword>
<accession>A0A0P6XFJ1</accession>
<comment type="caution">
    <text evidence="2">The sequence shown here is derived from an EMBL/GenBank/DDBJ whole genome shotgun (WGS) entry which is preliminary data.</text>
</comment>
<gene>
    <name evidence="2" type="ORF">SE15_13715</name>
</gene>
<dbReference type="PANTHER" id="PTHR39966">
    <property type="entry name" value="BLL2471 PROTEIN-RELATED"/>
    <property type="match status" value="1"/>
</dbReference>
<organism evidence="2 3">
    <name type="scientific">Thermanaerothrix daxensis</name>
    <dbReference type="NCBI Taxonomy" id="869279"/>
    <lineage>
        <taxon>Bacteria</taxon>
        <taxon>Bacillati</taxon>
        <taxon>Chloroflexota</taxon>
        <taxon>Anaerolineae</taxon>
        <taxon>Anaerolineales</taxon>
        <taxon>Anaerolineaceae</taxon>
        <taxon>Thermanaerothrix</taxon>
    </lineage>
</organism>
<dbReference type="CDD" id="cd12108">
    <property type="entry name" value="Hr-like"/>
    <property type="match status" value="1"/>
</dbReference>
<dbReference type="RefSeq" id="WP_054522677.1">
    <property type="nucleotide sequence ID" value="NZ_LGKO01000006.1"/>
</dbReference>
<name>A0A0P6XFJ1_9CHLR</name>
<dbReference type="Proteomes" id="UP000050544">
    <property type="component" value="Unassembled WGS sequence"/>
</dbReference>
<proteinExistence type="predicted"/>
<evidence type="ECO:0000313" key="2">
    <source>
        <dbReference type="EMBL" id="KPL82139.1"/>
    </source>
</evidence>